<dbReference type="InterPro" id="IPR010387">
    <property type="entry name" value="QueT"/>
</dbReference>
<keyword evidence="1" id="KW-0812">Transmembrane</keyword>
<reference evidence="2 3" key="1">
    <citation type="submission" date="2018-11" db="EMBL/GenBank/DDBJ databases">
        <authorList>
            <person name="Stevens M.J."/>
            <person name="Cernela N."/>
            <person name="Spoerry Serrano N."/>
            <person name="Schmitt S."/>
            <person name="Schrenzel J."/>
            <person name="Stephan R."/>
        </authorList>
    </citation>
    <scope>NUCLEOTIDE SEQUENCE [LARGE SCALE GENOMIC DNA]</scope>
    <source>
        <strain evidence="2 3">PP422</strain>
    </source>
</reference>
<dbReference type="AlphaFoldDB" id="A0A3R8SBV4"/>
<proteinExistence type="predicted"/>
<name>A0A3R8SBV4_STRSU</name>
<evidence type="ECO:0000313" key="2">
    <source>
        <dbReference type="EMBL" id="RRR55482.1"/>
    </source>
</evidence>
<feature type="transmembrane region" description="Helical" evidence="1">
    <location>
        <begin position="57"/>
        <end position="90"/>
    </location>
</feature>
<dbReference type="EMBL" id="RSDO01000001">
    <property type="protein sequence ID" value="RRR55482.1"/>
    <property type="molecule type" value="Genomic_DNA"/>
</dbReference>
<gene>
    <name evidence="2" type="ORF">EI998_00160</name>
</gene>
<dbReference type="RefSeq" id="WP_105110221.1">
    <property type="nucleotide sequence ID" value="NZ_POIG01000054.1"/>
</dbReference>
<feature type="transmembrane region" description="Helical" evidence="1">
    <location>
        <begin position="111"/>
        <end position="133"/>
    </location>
</feature>
<reference evidence="2 3" key="2">
    <citation type="submission" date="2018-12" db="EMBL/GenBank/DDBJ databases">
        <title>Whole-genome sequences of fifteen clinical Streptococcus suis strains isolated from pigs between 2006 and 2018.</title>
        <authorList>
            <person name="Stevens M.J.A."/>
            <person name="Cernela N."/>
            <person name="Spoerry Serrano N."/>
            <person name="Schmitt S."/>
            <person name="Schrenzel J."/>
            <person name="Stephan R."/>
        </authorList>
    </citation>
    <scope>NUCLEOTIDE SEQUENCE [LARGE SCALE GENOMIC DNA]</scope>
    <source>
        <strain evidence="2 3">PP422</strain>
    </source>
</reference>
<dbReference type="PANTHER" id="PTHR40044">
    <property type="entry name" value="INTEGRAL MEMBRANE PROTEIN-RELATED"/>
    <property type="match status" value="1"/>
</dbReference>
<comment type="caution">
    <text evidence="2">The sequence shown here is derived from an EMBL/GenBank/DDBJ whole genome shotgun (WGS) entry which is preliminary data.</text>
</comment>
<evidence type="ECO:0000256" key="1">
    <source>
        <dbReference type="SAM" id="Phobius"/>
    </source>
</evidence>
<organism evidence="2 3">
    <name type="scientific">Streptococcus suis</name>
    <dbReference type="NCBI Taxonomy" id="1307"/>
    <lineage>
        <taxon>Bacteria</taxon>
        <taxon>Bacillati</taxon>
        <taxon>Bacillota</taxon>
        <taxon>Bacilli</taxon>
        <taxon>Lactobacillales</taxon>
        <taxon>Streptococcaceae</taxon>
        <taxon>Streptococcus</taxon>
    </lineage>
</organism>
<protein>
    <submittedName>
        <fullName evidence="2">Queuosine transporter QueT</fullName>
    </submittedName>
</protein>
<dbReference type="Pfam" id="PF06177">
    <property type="entry name" value="QueT"/>
    <property type="match status" value="1"/>
</dbReference>
<feature type="transmembrane region" description="Helical" evidence="1">
    <location>
        <begin position="12"/>
        <end position="37"/>
    </location>
</feature>
<sequence length="169" mass="18863">MKTSTFSVRDLAEIAIVAAIYVALTLTPPLNAISFGAVQFRISEMLNFLAFYNPKYIIGVTIGCMIANLIGFGVIDLFVGGFSTLIFVTLGVKLFSKYKDHYLFNGLINKAFLYFSLFFSFTMFTIALELKFLYDLPFFLTWLTTAAGELLSLLVGAVIMDKLAKRLNL</sequence>
<keyword evidence="1" id="KW-0472">Membrane</keyword>
<dbReference type="PIRSF" id="PIRSF031501">
    <property type="entry name" value="QueT"/>
    <property type="match status" value="1"/>
</dbReference>
<dbReference type="Proteomes" id="UP000274117">
    <property type="component" value="Unassembled WGS sequence"/>
</dbReference>
<feature type="transmembrane region" description="Helical" evidence="1">
    <location>
        <begin position="139"/>
        <end position="160"/>
    </location>
</feature>
<dbReference type="PANTHER" id="PTHR40044:SF1">
    <property type="entry name" value="INTEGRAL MEMBRANE PROTEIN"/>
    <property type="match status" value="1"/>
</dbReference>
<accession>A0A3R8SBV4</accession>
<keyword evidence="1" id="KW-1133">Transmembrane helix</keyword>
<evidence type="ECO:0000313" key="3">
    <source>
        <dbReference type="Proteomes" id="UP000274117"/>
    </source>
</evidence>